<reference evidence="2 3" key="1">
    <citation type="submission" date="2014-04" db="EMBL/GenBank/DDBJ databases">
        <title>Draft genome sequence of Pantoea beijingensis strain LMG 27579, an emerging pathogen to Pleurotus eryngii with potential industrial application.</title>
        <authorList>
            <person name="Xu F."/>
            <person name="Liu Y."/>
            <person name="Wang S."/>
            <person name="Yin Y."/>
            <person name="Ma Y."/>
            <person name="Zhao S."/>
            <person name="Rong C."/>
        </authorList>
    </citation>
    <scope>NUCLEOTIDE SEQUENCE [LARGE SCALE GENOMIC DNA]</scope>
    <source>
        <strain evidence="2 3">LMG 27579</strain>
    </source>
</reference>
<protein>
    <submittedName>
        <fullName evidence="2">Glycine dehydrogenase</fullName>
    </submittedName>
</protein>
<dbReference type="InterPro" id="IPR036634">
    <property type="entry name" value="PRD_sf"/>
</dbReference>
<keyword evidence="3" id="KW-1185">Reference proteome</keyword>
<dbReference type="RefSeq" id="WP_128179137.1">
    <property type="nucleotide sequence ID" value="NZ_CP071409.1"/>
</dbReference>
<proteinExistence type="predicted"/>
<dbReference type="NCBIfam" id="TIGR03582">
    <property type="entry name" value="EF_0829"/>
    <property type="match status" value="1"/>
</dbReference>
<gene>
    <name evidence="2" type="ORF">ED28_16615</name>
</gene>
<evidence type="ECO:0000313" key="2">
    <source>
        <dbReference type="EMBL" id="RWR01071.1"/>
    </source>
</evidence>
<dbReference type="InterPro" id="IPR020044">
    <property type="entry name" value="PRD_EF0829/AHA3910"/>
</dbReference>
<comment type="caution">
    <text evidence="2">The sequence shown here is derived from an EMBL/GenBank/DDBJ whole genome shotgun (WGS) entry which is preliminary data.</text>
</comment>
<evidence type="ECO:0000313" key="3">
    <source>
        <dbReference type="Proteomes" id="UP000288794"/>
    </source>
</evidence>
<accession>A0A443IA27</accession>
<sequence>MNNGAVTVNSAASPEAIHALADKVMMQIGDLFAVKAITPNTVQQQMLASHVSAMALRSLTGEALPEVEEELFEDISEDSMQLARQVVELFGNLPKEEAWLLSVHFEVAKENS</sequence>
<dbReference type="InterPro" id="IPR011608">
    <property type="entry name" value="PRD"/>
</dbReference>
<dbReference type="GO" id="GO:0006355">
    <property type="term" value="P:regulation of DNA-templated transcription"/>
    <property type="evidence" value="ECO:0007669"/>
    <property type="project" value="InterPro"/>
</dbReference>
<feature type="domain" description="PRD" evidence="1">
    <location>
        <begin position="12"/>
        <end position="112"/>
    </location>
</feature>
<dbReference type="EMBL" id="JMEE01000044">
    <property type="protein sequence ID" value="RWR01071.1"/>
    <property type="molecule type" value="Genomic_DNA"/>
</dbReference>
<dbReference type="Gene3D" id="1.10.1790.10">
    <property type="entry name" value="PRD domain"/>
    <property type="match status" value="1"/>
</dbReference>
<name>A0A443IA27_9GAMM</name>
<dbReference type="Proteomes" id="UP000288794">
    <property type="component" value="Unassembled WGS sequence"/>
</dbReference>
<evidence type="ECO:0000259" key="1">
    <source>
        <dbReference type="PROSITE" id="PS51372"/>
    </source>
</evidence>
<dbReference type="PROSITE" id="PS51372">
    <property type="entry name" value="PRD_2"/>
    <property type="match status" value="1"/>
</dbReference>
<organism evidence="2 3">
    <name type="scientific">[Pantoea] beijingensis</name>
    <dbReference type="NCBI Taxonomy" id="1324864"/>
    <lineage>
        <taxon>Bacteria</taxon>
        <taxon>Pseudomonadati</taxon>
        <taxon>Pseudomonadota</taxon>
        <taxon>Gammaproteobacteria</taxon>
        <taxon>Enterobacterales</taxon>
        <taxon>Erwiniaceae</taxon>
        <taxon>Erwinia</taxon>
    </lineage>
</organism>
<dbReference type="AlphaFoldDB" id="A0A443IA27"/>
<dbReference type="SUPFAM" id="SSF63520">
    <property type="entry name" value="PTS-regulatory domain, PRD"/>
    <property type="match status" value="1"/>
</dbReference>